<keyword evidence="2" id="KW-1185">Reference proteome</keyword>
<sequence length="65" mass="7259">MPCHFINSISIIGWLKSLVLASFPFLDRVSWLDQESFISSFLLICASLRTSSCLPPTLASFSLHL</sequence>
<evidence type="ECO:0000313" key="1">
    <source>
        <dbReference type="EMBL" id="PRQ49819.1"/>
    </source>
</evidence>
<accession>A0A2P6RTS0</accession>
<dbReference type="EMBL" id="PDCK01000040">
    <property type="protein sequence ID" value="PRQ49819.1"/>
    <property type="molecule type" value="Genomic_DNA"/>
</dbReference>
<dbReference type="AlphaFoldDB" id="A0A2P6RTS0"/>
<gene>
    <name evidence="1" type="ORF">RchiOBHm_Chr2g0126181</name>
</gene>
<proteinExistence type="predicted"/>
<dbReference type="Gramene" id="PRQ49819">
    <property type="protein sequence ID" value="PRQ49819"/>
    <property type="gene ID" value="RchiOBHm_Chr2g0126181"/>
</dbReference>
<organism evidence="1 2">
    <name type="scientific">Rosa chinensis</name>
    <name type="common">China rose</name>
    <dbReference type="NCBI Taxonomy" id="74649"/>
    <lineage>
        <taxon>Eukaryota</taxon>
        <taxon>Viridiplantae</taxon>
        <taxon>Streptophyta</taxon>
        <taxon>Embryophyta</taxon>
        <taxon>Tracheophyta</taxon>
        <taxon>Spermatophyta</taxon>
        <taxon>Magnoliopsida</taxon>
        <taxon>eudicotyledons</taxon>
        <taxon>Gunneridae</taxon>
        <taxon>Pentapetalae</taxon>
        <taxon>rosids</taxon>
        <taxon>fabids</taxon>
        <taxon>Rosales</taxon>
        <taxon>Rosaceae</taxon>
        <taxon>Rosoideae</taxon>
        <taxon>Rosoideae incertae sedis</taxon>
        <taxon>Rosa</taxon>
    </lineage>
</organism>
<protein>
    <submittedName>
        <fullName evidence="1">Uncharacterized protein</fullName>
    </submittedName>
</protein>
<dbReference type="Proteomes" id="UP000238479">
    <property type="component" value="Chromosome 2"/>
</dbReference>
<reference evidence="1 2" key="1">
    <citation type="journal article" date="2018" name="Nat. Genet.">
        <title>The Rosa genome provides new insights in the design of modern roses.</title>
        <authorList>
            <person name="Bendahmane M."/>
        </authorList>
    </citation>
    <scope>NUCLEOTIDE SEQUENCE [LARGE SCALE GENOMIC DNA]</scope>
    <source>
        <strain evidence="2">cv. Old Blush</strain>
    </source>
</reference>
<evidence type="ECO:0000313" key="2">
    <source>
        <dbReference type="Proteomes" id="UP000238479"/>
    </source>
</evidence>
<name>A0A2P6RTS0_ROSCH</name>
<comment type="caution">
    <text evidence="1">The sequence shown here is derived from an EMBL/GenBank/DDBJ whole genome shotgun (WGS) entry which is preliminary data.</text>
</comment>